<sequence>MEFLFTNPVSLTYSVETMCRVVNAGAVRKGACAVYHGYRAIARLRWLLTKGKEWLVQMTWRASWKVSGPVIVEWVTCMPPCGVVALVPKEHRSPCLPVSTPEKMSCEDRTPQPEVGVLLGGILDVLKKIDGKLDIQTKQLAALNSLPQTLEPVGSQAGNAVASADPGNGVRDSDSNHSGLQRRDAITLSGRGAMEKDDDAAAAVDAEPQDRRLPDSIASTEDRSNGSVDRSRLSLDVLLCSHGLGGAGASTVDVVADMSPPPPDTPASALPQGPRSIAGSESGLDTSYAPWWGMIPISDLPSWYLNHPENTYSPSQEEEARWNALLGDAWRFPYDGRALFSFQKMAISRKRDVDVKESAHIISQLPSFMITDVGICDEQYEAFSTLRTSKFHNTKPHWSVGRTPVGKDSVLPGRTRGFSRFISGLFAPHYAPLAFQELVETHLNQRAPPYLSGLIIIYLVHYAIIEHYEHVKDDAWTTVPLAMTHWDIDATSFSHVWRWEGATSWPMSANALCRTWLTGSMQFGILPDDMYATYGSCPNYTSLALLPDEDPIAFYNIHNFPTNPQFVYFDVLGQLIERTVYDWMKISAYFDALLFDSDALLDPERHDRLLWDDNAFSRSKIFFWAISWLNEFDRTIESSIKYIQKYSVGARRLKSDKHGLSHEEQDTRIARACEQLREQQAALKVQRDRAIALRDGSVWSVNDMFGLHKLVIVTIVVALGTYITVFNLNNISRARDIVYENIKEGCIERMKSSGGAFWPGIALKYHKFKPVRQETEPSDWWILIYLCSQCHWLSLWLLNLPFIYGARLLAWILWVKKHFDTTWYFDNSDPESSDERPKSPTQATGGTRQYERRTTKPVTHQADQASNKEALEQGRSGVSSYIRVLLNLWNRVRSLSKRSEGGGEGIELTDGAQAAPQGDDGQSPV</sequence>
<name>A0ACC3S7A1_9PEZI</name>
<organism evidence="1 2">
    <name type="scientific">Zalaria obscura</name>
    <dbReference type="NCBI Taxonomy" id="2024903"/>
    <lineage>
        <taxon>Eukaryota</taxon>
        <taxon>Fungi</taxon>
        <taxon>Dikarya</taxon>
        <taxon>Ascomycota</taxon>
        <taxon>Pezizomycotina</taxon>
        <taxon>Dothideomycetes</taxon>
        <taxon>Dothideomycetidae</taxon>
        <taxon>Dothideales</taxon>
        <taxon>Zalariaceae</taxon>
        <taxon>Zalaria</taxon>
    </lineage>
</organism>
<accession>A0ACC3S7A1</accession>
<dbReference type="Proteomes" id="UP001320706">
    <property type="component" value="Unassembled WGS sequence"/>
</dbReference>
<reference evidence="1" key="1">
    <citation type="submission" date="2024-02" db="EMBL/GenBank/DDBJ databases">
        <title>Metagenome Assembled Genome of Zalaria obscura JY119.</title>
        <authorList>
            <person name="Vighnesh L."/>
            <person name="Jagadeeshwari U."/>
            <person name="Venkata Ramana C."/>
            <person name="Sasikala C."/>
        </authorList>
    </citation>
    <scope>NUCLEOTIDE SEQUENCE</scope>
    <source>
        <strain evidence="1">JY119</strain>
    </source>
</reference>
<gene>
    <name evidence="1" type="ORF">M8818_005976</name>
</gene>
<dbReference type="EMBL" id="JAMKPW020000038">
    <property type="protein sequence ID" value="KAK8200661.1"/>
    <property type="molecule type" value="Genomic_DNA"/>
</dbReference>
<comment type="caution">
    <text evidence="1">The sequence shown here is derived from an EMBL/GenBank/DDBJ whole genome shotgun (WGS) entry which is preliminary data.</text>
</comment>
<evidence type="ECO:0000313" key="1">
    <source>
        <dbReference type="EMBL" id="KAK8200661.1"/>
    </source>
</evidence>
<protein>
    <submittedName>
        <fullName evidence="1">Uncharacterized protein</fullName>
    </submittedName>
</protein>
<evidence type="ECO:0000313" key="2">
    <source>
        <dbReference type="Proteomes" id="UP001320706"/>
    </source>
</evidence>
<proteinExistence type="predicted"/>
<keyword evidence="2" id="KW-1185">Reference proteome</keyword>